<organism evidence="1 2">
    <name type="scientific">Pseudarthrobacter siccitolerans</name>
    <dbReference type="NCBI Taxonomy" id="861266"/>
    <lineage>
        <taxon>Bacteria</taxon>
        <taxon>Bacillati</taxon>
        <taxon>Actinomycetota</taxon>
        <taxon>Actinomycetes</taxon>
        <taxon>Micrococcales</taxon>
        <taxon>Micrococcaceae</taxon>
        <taxon>Pseudarthrobacter</taxon>
    </lineage>
</organism>
<dbReference type="Proteomes" id="UP001236806">
    <property type="component" value="Unassembled WGS sequence"/>
</dbReference>
<sequence>MAASPDIPSTVYSYNRLPYVRSGQAAVETGLNYVKDFFWNSGRWYP</sequence>
<name>A0ABU0PMB3_9MICC</name>
<protein>
    <submittedName>
        <fullName evidence="1">Uncharacterized protein</fullName>
    </submittedName>
</protein>
<comment type="caution">
    <text evidence="1">The sequence shown here is derived from an EMBL/GenBank/DDBJ whole genome shotgun (WGS) entry which is preliminary data.</text>
</comment>
<evidence type="ECO:0000313" key="1">
    <source>
        <dbReference type="EMBL" id="MDQ0675099.1"/>
    </source>
</evidence>
<evidence type="ECO:0000313" key="2">
    <source>
        <dbReference type="Proteomes" id="UP001236806"/>
    </source>
</evidence>
<keyword evidence="2" id="KW-1185">Reference proteome</keyword>
<reference evidence="1 2" key="1">
    <citation type="submission" date="2023-07" db="EMBL/GenBank/DDBJ databases">
        <title>Comparative genomics of wheat-associated soil bacteria to identify genetic determinants of phenazine resistance.</title>
        <authorList>
            <person name="Mouncey N."/>
        </authorList>
    </citation>
    <scope>NUCLEOTIDE SEQUENCE [LARGE SCALE GENOMIC DNA]</scope>
    <source>
        <strain evidence="1 2">W1I3</strain>
    </source>
</reference>
<proteinExistence type="predicted"/>
<dbReference type="EMBL" id="JAUSXB010000001">
    <property type="protein sequence ID" value="MDQ0675099.1"/>
    <property type="molecule type" value="Genomic_DNA"/>
</dbReference>
<gene>
    <name evidence="1" type="ORF">QFZ36_002660</name>
</gene>
<accession>A0ABU0PMB3</accession>